<accession>A0A8E2J9N2</accession>
<protein>
    <submittedName>
        <fullName evidence="2">Uncharacterized protein</fullName>
    </submittedName>
</protein>
<reference evidence="2 3" key="1">
    <citation type="journal article" date="2016" name="Nat. Commun.">
        <title>Ectomycorrhizal ecology is imprinted in the genome of the dominant symbiotic fungus Cenococcum geophilum.</title>
        <authorList>
            <consortium name="DOE Joint Genome Institute"/>
            <person name="Peter M."/>
            <person name="Kohler A."/>
            <person name="Ohm R.A."/>
            <person name="Kuo A."/>
            <person name="Krutzmann J."/>
            <person name="Morin E."/>
            <person name="Arend M."/>
            <person name="Barry K.W."/>
            <person name="Binder M."/>
            <person name="Choi C."/>
            <person name="Clum A."/>
            <person name="Copeland A."/>
            <person name="Grisel N."/>
            <person name="Haridas S."/>
            <person name="Kipfer T."/>
            <person name="LaButti K."/>
            <person name="Lindquist E."/>
            <person name="Lipzen A."/>
            <person name="Maire R."/>
            <person name="Meier B."/>
            <person name="Mihaltcheva S."/>
            <person name="Molinier V."/>
            <person name="Murat C."/>
            <person name="Poggeler S."/>
            <person name="Quandt C.A."/>
            <person name="Sperisen C."/>
            <person name="Tritt A."/>
            <person name="Tisserant E."/>
            <person name="Crous P.W."/>
            <person name="Henrissat B."/>
            <person name="Nehls U."/>
            <person name="Egli S."/>
            <person name="Spatafora J.W."/>
            <person name="Grigoriev I.V."/>
            <person name="Martin F.M."/>
        </authorList>
    </citation>
    <scope>NUCLEOTIDE SEQUENCE [LARGE SCALE GENOMIC DNA]</scope>
    <source>
        <strain evidence="2 3">CBS 459.81</strain>
    </source>
</reference>
<evidence type="ECO:0000313" key="3">
    <source>
        <dbReference type="Proteomes" id="UP000250266"/>
    </source>
</evidence>
<gene>
    <name evidence="2" type="ORF">K432DRAFT_397976</name>
</gene>
<dbReference type="EMBL" id="KV745451">
    <property type="protein sequence ID" value="OCK74579.1"/>
    <property type="molecule type" value="Genomic_DNA"/>
</dbReference>
<dbReference type="AlphaFoldDB" id="A0A8E2J9N2"/>
<evidence type="ECO:0000256" key="1">
    <source>
        <dbReference type="SAM" id="MobiDB-lite"/>
    </source>
</evidence>
<organism evidence="2 3">
    <name type="scientific">Lepidopterella palustris CBS 459.81</name>
    <dbReference type="NCBI Taxonomy" id="1314670"/>
    <lineage>
        <taxon>Eukaryota</taxon>
        <taxon>Fungi</taxon>
        <taxon>Dikarya</taxon>
        <taxon>Ascomycota</taxon>
        <taxon>Pezizomycotina</taxon>
        <taxon>Dothideomycetes</taxon>
        <taxon>Pleosporomycetidae</taxon>
        <taxon>Mytilinidiales</taxon>
        <taxon>Argynnaceae</taxon>
        <taxon>Lepidopterella</taxon>
    </lineage>
</organism>
<sequence>MTATALTALQYLPIPLSVLSSPETIVLLNEPRLPKIGMSVIGDGCPPRSNNTVIGYRHIAEWFSDLDDLGALISPEWLFMMLLSMSLCLHEAQNVPGSRGLTRSKGSDSDSSFSGGRSGTGFNPLSSVVTPALQSPQFPPLRPQSHFGVPPAAPVFQKATESKDAIPNFINMSTYAMWEDERFRIPNTSLLKLMPNA</sequence>
<evidence type="ECO:0000313" key="2">
    <source>
        <dbReference type="EMBL" id="OCK74579.1"/>
    </source>
</evidence>
<feature type="region of interest" description="Disordered" evidence="1">
    <location>
        <begin position="97"/>
        <end position="119"/>
    </location>
</feature>
<name>A0A8E2J9N2_9PEZI</name>
<keyword evidence="3" id="KW-1185">Reference proteome</keyword>
<proteinExistence type="predicted"/>
<dbReference type="Proteomes" id="UP000250266">
    <property type="component" value="Unassembled WGS sequence"/>
</dbReference>